<keyword evidence="2" id="KW-1185">Reference proteome</keyword>
<proteinExistence type="predicted"/>
<reference evidence="1 2" key="1">
    <citation type="submission" date="2015-04" db="EMBL/GenBank/DDBJ databases">
        <authorList>
            <person name="Syromyatnikov M.Y."/>
            <person name="Popov V.N."/>
        </authorList>
    </citation>
    <scope>NUCLEOTIDE SEQUENCE [LARGE SCALE GENOMIC DNA]</scope>
</reference>
<evidence type="ECO:0000313" key="1">
    <source>
        <dbReference type="EMBL" id="CRK88179.1"/>
    </source>
</evidence>
<sequence>MFNLERPLRLFTIIYEDYYRKQRRSVIMITITKPVSYLLFEFRLLSEIKMNSQRAMKKINHVMSVPESLKEFVFKS</sequence>
<name>A0A1J1HJT7_9DIPT</name>
<protein>
    <submittedName>
        <fullName evidence="1">CLUMA_CG001964, isoform A</fullName>
    </submittedName>
</protein>
<gene>
    <name evidence="1" type="ORF">CLUMA_CG001964</name>
</gene>
<dbReference type="AlphaFoldDB" id="A0A1J1HJT7"/>
<evidence type="ECO:0000313" key="2">
    <source>
        <dbReference type="Proteomes" id="UP000183832"/>
    </source>
</evidence>
<organism evidence="1 2">
    <name type="scientific">Clunio marinus</name>
    <dbReference type="NCBI Taxonomy" id="568069"/>
    <lineage>
        <taxon>Eukaryota</taxon>
        <taxon>Metazoa</taxon>
        <taxon>Ecdysozoa</taxon>
        <taxon>Arthropoda</taxon>
        <taxon>Hexapoda</taxon>
        <taxon>Insecta</taxon>
        <taxon>Pterygota</taxon>
        <taxon>Neoptera</taxon>
        <taxon>Endopterygota</taxon>
        <taxon>Diptera</taxon>
        <taxon>Nematocera</taxon>
        <taxon>Chironomoidea</taxon>
        <taxon>Chironomidae</taxon>
        <taxon>Clunio</taxon>
    </lineage>
</organism>
<dbReference type="Proteomes" id="UP000183832">
    <property type="component" value="Unassembled WGS sequence"/>
</dbReference>
<accession>A0A1J1HJT7</accession>
<dbReference type="EMBL" id="CVRI01000006">
    <property type="protein sequence ID" value="CRK88179.1"/>
    <property type="molecule type" value="Genomic_DNA"/>
</dbReference>